<dbReference type="InterPro" id="IPR029069">
    <property type="entry name" value="HotDog_dom_sf"/>
</dbReference>
<evidence type="ECO:0000256" key="2">
    <source>
        <dbReference type="ARBA" id="ARBA00022801"/>
    </source>
</evidence>
<dbReference type="SUPFAM" id="SSF54637">
    <property type="entry name" value="Thioesterase/thiol ester dehydrase-isomerase"/>
    <property type="match status" value="1"/>
</dbReference>
<feature type="region of interest" description="Disordered" evidence="3">
    <location>
        <begin position="118"/>
        <end position="145"/>
    </location>
</feature>
<dbReference type="GO" id="GO:0047617">
    <property type="term" value="F:fatty acyl-CoA hydrolase activity"/>
    <property type="evidence" value="ECO:0007669"/>
    <property type="project" value="TreeGrafter"/>
</dbReference>
<dbReference type="Gene3D" id="3.10.129.10">
    <property type="entry name" value="Hotdog Thioesterase"/>
    <property type="match status" value="1"/>
</dbReference>
<sequence>MREPTLEDFAFRSRDKLRYGDTDRQGHVNNAVYSSYFETGRVELLHSGEAPPPEGKAFVLARIAIDFRREVNWPGEVEIGTGIAAIGNSSIRMRQALFQRGELCASAESIIVLMDETTRRSTPLPQEMRDKLSPHLVDDEEAAKG</sequence>
<dbReference type="AlphaFoldDB" id="A0A4Y8RNX4"/>
<evidence type="ECO:0000256" key="1">
    <source>
        <dbReference type="ARBA" id="ARBA00005953"/>
    </source>
</evidence>
<comment type="similarity">
    <text evidence="1">Belongs to the 4-hydroxybenzoyl-CoA thioesterase family.</text>
</comment>
<gene>
    <name evidence="4" type="ORF">E3C22_08365</name>
</gene>
<dbReference type="InterPro" id="IPR050563">
    <property type="entry name" value="4-hydroxybenzoyl-CoA_TE"/>
</dbReference>
<dbReference type="PANTHER" id="PTHR31793:SF27">
    <property type="entry name" value="NOVEL THIOESTERASE SUPERFAMILY DOMAIN AND SAPOSIN A-TYPE DOMAIN CONTAINING PROTEIN (0610012H03RIK)"/>
    <property type="match status" value="1"/>
</dbReference>
<evidence type="ECO:0000313" key="5">
    <source>
        <dbReference type="Proteomes" id="UP000298179"/>
    </source>
</evidence>
<accession>A0A4Y8RNX4</accession>
<dbReference type="CDD" id="cd00586">
    <property type="entry name" value="4HBT"/>
    <property type="match status" value="1"/>
</dbReference>
<dbReference type="EMBL" id="SOZD01000002">
    <property type="protein sequence ID" value="TFF25363.1"/>
    <property type="molecule type" value="Genomic_DNA"/>
</dbReference>
<name>A0A4Y8RNX4_9HYPH</name>
<keyword evidence="2" id="KW-0378">Hydrolase</keyword>
<evidence type="ECO:0000256" key="3">
    <source>
        <dbReference type="SAM" id="MobiDB-lite"/>
    </source>
</evidence>
<keyword evidence="5" id="KW-1185">Reference proteome</keyword>
<dbReference type="RefSeq" id="WP_134761532.1">
    <property type="nucleotide sequence ID" value="NZ_SOZD01000002.1"/>
</dbReference>
<comment type="caution">
    <text evidence="4">The sequence shown here is derived from an EMBL/GenBank/DDBJ whole genome shotgun (WGS) entry which is preliminary data.</text>
</comment>
<reference evidence="4 5" key="1">
    <citation type="submission" date="2019-03" db="EMBL/GenBank/DDBJ databases">
        <title>Jiella endophytica sp. nov., a novel endophytic bacterium isolated from root of Ficus microcarpa Linn. f.</title>
        <authorList>
            <person name="Tuo L."/>
        </authorList>
    </citation>
    <scope>NUCLEOTIDE SEQUENCE [LARGE SCALE GENOMIC DNA]</scope>
    <source>
        <strain evidence="4 5">CBS5Q-3</strain>
    </source>
</reference>
<proteinExistence type="inferred from homology"/>
<protein>
    <submittedName>
        <fullName evidence="4">Acyl-CoA thioesterase</fullName>
    </submittedName>
</protein>
<dbReference type="Pfam" id="PF13279">
    <property type="entry name" value="4HBT_2"/>
    <property type="match status" value="1"/>
</dbReference>
<dbReference type="PANTHER" id="PTHR31793">
    <property type="entry name" value="4-HYDROXYBENZOYL-COA THIOESTERASE FAMILY MEMBER"/>
    <property type="match status" value="1"/>
</dbReference>
<dbReference type="Proteomes" id="UP000298179">
    <property type="component" value="Unassembled WGS sequence"/>
</dbReference>
<organism evidence="4 5">
    <name type="scientific">Jiella endophytica</name>
    <dbReference type="NCBI Taxonomy" id="2558362"/>
    <lineage>
        <taxon>Bacteria</taxon>
        <taxon>Pseudomonadati</taxon>
        <taxon>Pseudomonadota</taxon>
        <taxon>Alphaproteobacteria</taxon>
        <taxon>Hyphomicrobiales</taxon>
        <taxon>Aurantimonadaceae</taxon>
        <taxon>Jiella</taxon>
    </lineage>
</organism>
<dbReference type="OrthoDB" id="9799036at2"/>
<evidence type="ECO:0000313" key="4">
    <source>
        <dbReference type="EMBL" id="TFF25363.1"/>
    </source>
</evidence>
<feature type="compositionally biased region" description="Basic and acidic residues" evidence="3">
    <location>
        <begin position="127"/>
        <end position="145"/>
    </location>
</feature>